<dbReference type="AlphaFoldDB" id="A0A0C3NZ85"/>
<feature type="compositionally biased region" description="Low complexity" evidence="1">
    <location>
        <begin position="789"/>
        <end position="807"/>
    </location>
</feature>
<accession>A0A0C3NZ85</accession>
<feature type="compositionally biased region" description="Polar residues" evidence="1">
    <location>
        <begin position="161"/>
        <end position="177"/>
    </location>
</feature>
<dbReference type="OrthoDB" id="2670943at2759"/>
<feature type="region of interest" description="Disordered" evidence="1">
    <location>
        <begin position="752"/>
        <end position="838"/>
    </location>
</feature>
<evidence type="ECO:0000256" key="1">
    <source>
        <dbReference type="SAM" id="MobiDB-lite"/>
    </source>
</evidence>
<dbReference type="HOGENOM" id="CLU_291043_0_0_1"/>
<keyword evidence="3" id="KW-1185">Reference proteome</keyword>
<protein>
    <submittedName>
        <fullName evidence="2">Uncharacterized protein</fullName>
    </submittedName>
</protein>
<organism evidence="2 3">
    <name type="scientific">Pisolithus tinctorius Marx 270</name>
    <dbReference type="NCBI Taxonomy" id="870435"/>
    <lineage>
        <taxon>Eukaryota</taxon>
        <taxon>Fungi</taxon>
        <taxon>Dikarya</taxon>
        <taxon>Basidiomycota</taxon>
        <taxon>Agaricomycotina</taxon>
        <taxon>Agaricomycetes</taxon>
        <taxon>Agaricomycetidae</taxon>
        <taxon>Boletales</taxon>
        <taxon>Sclerodermatineae</taxon>
        <taxon>Pisolithaceae</taxon>
        <taxon>Pisolithus</taxon>
    </lineage>
</organism>
<feature type="region of interest" description="Disordered" evidence="1">
    <location>
        <begin position="295"/>
        <end position="333"/>
    </location>
</feature>
<dbReference type="InParanoid" id="A0A0C3NZ85"/>
<gene>
    <name evidence="2" type="ORF">M404DRAFT_29553</name>
</gene>
<evidence type="ECO:0000313" key="3">
    <source>
        <dbReference type="Proteomes" id="UP000054217"/>
    </source>
</evidence>
<proteinExistence type="predicted"/>
<name>A0A0C3NZ85_PISTI</name>
<evidence type="ECO:0000313" key="2">
    <source>
        <dbReference type="EMBL" id="KIO00404.1"/>
    </source>
</evidence>
<feature type="compositionally biased region" description="Pro residues" evidence="1">
    <location>
        <begin position="815"/>
        <end position="826"/>
    </location>
</feature>
<dbReference type="Proteomes" id="UP000054217">
    <property type="component" value="Unassembled WGS sequence"/>
</dbReference>
<reference evidence="2 3" key="1">
    <citation type="submission" date="2014-04" db="EMBL/GenBank/DDBJ databases">
        <authorList>
            <consortium name="DOE Joint Genome Institute"/>
            <person name="Kuo A."/>
            <person name="Kohler A."/>
            <person name="Costa M.D."/>
            <person name="Nagy L.G."/>
            <person name="Floudas D."/>
            <person name="Copeland A."/>
            <person name="Barry K.W."/>
            <person name="Cichocki N."/>
            <person name="Veneault-Fourrey C."/>
            <person name="LaButti K."/>
            <person name="Lindquist E.A."/>
            <person name="Lipzen A."/>
            <person name="Lundell T."/>
            <person name="Morin E."/>
            <person name="Murat C."/>
            <person name="Sun H."/>
            <person name="Tunlid A."/>
            <person name="Henrissat B."/>
            <person name="Grigoriev I.V."/>
            <person name="Hibbett D.S."/>
            <person name="Martin F."/>
            <person name="Nordberg H.P."/>
            <person name="Cantor M.N."/>
            <person name="Hua S.X."/>
        </authorList>
    </citation>
    <scope>NUCLEOTIDE SEQUENCE [LARGE SCALE GENOMIC DNA]</scope>
    <source>
        <strain evidence="2 3">Marx 270</strain>
    </source>
</reference>
<feature type="compositionally biased region" description="Acidic residues" evidence="1">
    <location>
        <begin position="321"/>
        <end position="331"/>
    </location>
</feature>
<feature type="compositionally biased region" description="Low complexity" evidence="1">
    <location>
        <begin position="129"/>
        <end position="142"/>
    </location>
</feature>
<sequence length="1050" mass="114254">MATVRIISLFYTVSDFFLQENVHNTRGNPPVITLPSLLTCLDASSAHPEPSASTHDDFVVVQVGGGRHEPTPPFVTPMRLHQKVKATTRDTGLVHEASLCRSHMLATDNDDNPFLSEPIVPNTRVDTSPMKNPGNPGIPKPGCSVPPLNTLTGVPSKLPPEQSSPIANVQTNTSLTKNPIVEGDYTPRLAGPAVSKRGCSVPPLSTLTRVPSKSPPDLPVPSTQPSTTLTNEVAKEAPAQGTTLALTRAPGLAPSYALDRLGFEPVGIVENAPAKTVPLMKTILPFPISSFSCPESPTPRSHVSPHPLHSATFSHEHTSEIESDGCGEDGGDPIYTHGRLPAAAMDEFNEGFQQVNNIFSKLGESRGMPWQQVRDCYNCQYSCSNLQNLWNLYSTYFVKHMRTELAWLPAPEVVQGTPSVDMRKACYSCFKAEFPDTYVDILETWKEAEELEDIGGTFAALSKSHAFEGCYILAGRVVNQDAGLAHVFTTPGADGFFPSWCRADTHEIIGHFKAHIYNKVSLDSVTEAFGGTDDVDTEVVVEKGKGKQCAITMDTEVFAEKGKQQPVNEKNDKSNNDDEVKFICSDHECVKQLLRKHIKSFGFKWASQKLFPWKSLLNHLAGSALVLMNWLADVIFPGEECRRKGNRKGISDLTLTDCSKLVAALEDQSTNRLHLQCFPKLKEALLSSKKPVIINAPPSHDSNLMRGKHVFVNSTVDYLGPSRLPNIATTCVRRNKTKKRAWFEVDEMEGLGNSDGVEEVSADKKPSSSTGSWPKALGAPQRSSKSKAARASEVISLSSSSQSQSKSSGDDFHPAPQPLSPNPPRLSHPSPSNLPFDPTEARLLVGKSRPLPRTDVLSFLPILTSFSSVTLPSGSPSLPLARCTSHHLPPCTQQLLPPSTRPFDPKPALRSSNLSLTLINVPETPHSHSPVFDLNGYEHELSLDLGHSPSIDPLFLALRYLFPTIKCVRTKTERSPVSASTPAKLSSSAVSAWFVSLLARSSSAYLSCSDPSYPCHSSENVAESNVSFTAGRYPSQLVCLFEFEPSSLLV</sequence>
<feature type="region of interest" description="Disordered" evidence="1">
    <location>
        <begin position="126"/>
        <end position="229"/>
    </location>
</feature>
<dbReference type="EMBL" id="KN831996">
    <property type="protein sequence ID" value="KIO00404.1"/>
    <property type="molecule type" value="Genomic_DNA"/>
</dbReference>
<reference evidence="3" key="2">
    <citation type="submission" date="2015-01" db="EMBL/GenBank/DDBJ databases">
        <title>Evolutionary Origins and Diversification of the Mycorrhizal Mutualists.</title>
        <authorList>
            <consortium name="DOE Joint Genome Institute"/>
            <consortium name="Mycorrhizal Genomics Consortium"/>
            <person name="Kohler A."/>
            <person name="Kuo A."/>
            <person name="Nagy L.G."/>
            <person name="Floudas D."/>
            <person name="Copeland A."/>
            <person name="Barry K.W."/>
            <person name="Cichocki N."/>
            <person name="Veneault-Fourrey C."/>
            <person name="LaButti K."/>
            <person name="Lindquist E.A."/>
            <person name="Lipzen A."/>
            <person name="Lundell T."/>
            <person name="Morin E."/>
            <person name="Murat C."/>
            <person name="Riley R."/>
            <person name="Ohm R."/>
            <person name="Sun H."/>
            <person name="Tunlid A."/>
            <person name="Henrissat B."/>
            <person name="Grigoriev I.V."/>
            <person name="Hibbett D.S."/>
            <person name="Martin F."/>
        </authorList>
    </citation>
    <scope>NUCLEOTIDE SEQUENCE [LARGE SCALE GENOMIC DNA]</scope>
    <source>
        <strain evidence="3">Marx 270</strain>
    </source>
</reference>